<dbReference type="SUPFAM" id="SSF53474">
    <property type="entry name" value="alpha/beta-Hydrolases"/>
    <property type="match status" value="1"/>
</dbReference>
<dbReference type="Pfam" id="PF12146">
    <property type="entry name" value="Hydrolase_4"/>
    <property type="match status" value="1"/>
</dbReference>
<sequence>MSFNNTSSKFDVTALPTVVCVPCFSGAPWDLEVLIGLDGLPTRTMRLPEDLADVDAYANFLAEQVHDLDSYVLVGDSFGAVISLALAIRPPKGLVGLVLSGGFAANPLPRWKGVAATLSRFANGALYRHGTLRFHASQLASHFDAAAEVPHTQNDYRHLFVQNTPRSSYTARVTSVTQLNLLNDLALVRVPTLVLTPADDRLVGADAARQLLDGIRQSSEVVLPKTGHMFRFTHPTLYSNTIRAFLDSLQSVDVSPNSVAS</sequence>
<evidence type="ECO:0000259" key="1">
    <source>
        <dbReference type="Pfam" id="PF12146"/>
    </source>
</evidence>
<organism evidence="2 3">
    <name type="scientific">Cryobacterium glaciale</name>
    <dbReference type="NCBI Taxonomy" id="1259145"/>
    <lineage>
        <taxon>Bacteria</taxon>
        <taxon>Bacillati</taxon>
        <taxon>Actinomycetota</taxon>
        <taxon>Actinomycetes</taxon>
        <taxon>Micrococcales</taxon>
        <taxon>Microbacteriaceae</taxon>
        <taxon>Cryobacterium</taxon>
    </lineage>
</organism>
<evidence type="ECO:0000313" key="2">
    <source>
        <dbReference type="EMBL" id="TFB71290.1"/>
    </source>
</evidence>
<keyword evidence="3" id="KW-1185">Reference proteome</keyword>
<gene>
    <name evidence="2" type="ORF">E3O06_13115</name>
</gene>
<dbReference type="OrthoDB" id="9796770at2"/>
<dbReference type="GO" id="GO:0016787">
    <property type="term" value="F:hydrolase activity"/>
    <property type="evidence" value="ECO:0007669"/>
    <property type="project" value="UniProtKB-KW"/>
</dbReference>
<dbReference type="InterPro" id="IPR029058">
    <property type="entry name" value="AB_hydrolase_fold"/>
</dbReference>
<evidence type="ECO:0000313" key="3">
    <source>
        <dbReference type="Proteomes" id="UP000298173"/>
    </source>
</evidence>
<feature type="domain" description="Serine aminopeptidase S33" evidence="1">
    <location>
        <begin position="51"/>
        <end position="218"/>
    </location>
</feature>
<dbReference type="InterPro" id="IPR022742">
    <property type="entry name" value="Hydrolase_4"/>
</dbReference>
<dbReference type="EMBL" id="SOEY01000028">
    <property type="protein sequence ID" value="TFB71290.1"/>
    <property type="molecule type" value="Genomic_DNA"/>
</dbReference>
<dbReference type="Proteomes" id="UP000298173">
    <property type="component" value="Unassembled WGS sequence"/>
</dbReference>
<dbReference type="PRINTS" id="PR00111">
    <property type="entry name" value="ABHYDROLASE"/>
</dbReference>
<protein>
    <submittedName>
        <fullName evidence="2">Alpha/beta hydrolase</fullName>
    </submittedName>
</protein>
<comment type="caution">
    <text evidence="2">The sequence shown here is derived from an EMBL/GenBank/DDBJ whole genome shotgun (WGS) entry which is preliminary data.</text>
</comment>
<dbReference type="PANTHER" id="PTHR43689:SF8">
    <property type="entry name" value="ALPHA_BETA-HYDROLASES SUPERFAMILY PROTEIN"/>
    <property type="match status" value="1"/>
</dbReference>
<dbReference type="Gene3D" id="3.40.50.1820">
    <property type="entry name" value="alpha/beta hydrolase"/>
    <property type="match status" value="1"/>
</dbReference>
<dbReference type="PANTHER" id="PTHR43689">
    <property type="entry name" value="HYDROLASE"/>
    <property type="match status" value="1"/>
</dbReference>
<keyword evidence="2" id="KW-0378">Hydrolase</keyword>
<dbReference type="AlphaFoldDB" id="A0A4R8USQ4"/>
<name>A0A4R8USQ4_9MICO</name>
<dbReference type="InterPro" id="IPR000073">
    <property type="entry name" value="AB_hydrolase_1"/>
</dbReference>
<proteinExistence type="predicted"/>
<accession>A0A4R8USQ4</accession>
<reference evidence="2 3" key="1">
    <citation type="submission" date="2019-03" db="EMBL/GenBank/DDBJ databases">
        <title>Genomics of glacier-inhabiting Cryobacterium strains.</title>
        <authorList>
            <person name="Liu Q."/>
            <person name="Xin Y.-H."/>
        </authorList>
    </citation>
    <scope>NUCLEOTIDE SEQUENCE [LARGE SCALE GENOMIC DNA]</scope>
    <source>
        <strain evidence="2 3">HLT2-23</strain>
    </source>
</reference>